<dbReference type="Proteomes" id="UP000319731">
    <property type="component" value="Unassembled WGS sequence"/>
</dbReference>
<sequence>MPPKSSRGREKKQQPRALTTSDVNLLDAVSNSNIDSVYSSMWDNANVEAKYPVSLASPLSIAVKTNKALVVKILLEFGANPAATDSYGATPLHWASLSNDSTSQEILQALIARANSKGLSSRDSFGSTPLHFATVENNEGAVLALLEHGADPTITNNDNRKPSDITTSDIIRAALIESEIRIAAANSAKQAKPKKAKNGAKSGSMKKKGSVSAAAAKKTKSTPDLKPKTPPVPATPQSASEASAVALPPLPIAKPQPEALLPVEPSAVRDEETPTQPLPISSAYPKQGSLRALKSKSTPKVSSSNESVNRSNVSLRSMVGETKKVSVFTYAALETPDVLIQAKDRNGFKSSEKIGGSSRSSDRIGGISSKEDISGSRSVGGSKSRMATRVKSQTFQ</sequence>
<dbReference type="Gene3D" id="1.25.40.20">
    <property type="entry name" value="Ankyrin repeat-containing domain"/>
    <property type="match status" value="1"/>
</dbReference>
<feature type="repeat" description="ANK" evidence="3">
    <location>
        <begin position="54"/>
        <end position="86"/>
    </location>
</feature>
<reference evidence="5 6" key="1">
    <citation type="journal article" date="2019" name="Sci. Rep.">
        <title>Comparative genomics of chytrid fungi reveal insights into the obligate biotrophic and pathogenic lifestyle of Synchytrium endobioticum.</title>
        <authorList>
            <person name="van de Vossenberg B.T.L.H."/>
            <person name="Warris S."/>
            <person name="Nguyen H.D.T."/>
            <person name="van Gent-Pelzer M.P.E."/>
            <person name="Joly D.L."/>
            <person name="van de Geest H.C."/>
            <person name="Bonants P.J.M."/>
            <person name="Smith D.S."/>
            <person name="Levesque C.A."/>
            <person name="van der Lee T.A.J."/>
        </authorList>
    </citation>
    <scope>NUCLEOTIDE SEQUENCE [LARGE SCALE GENOMIC DNA]</scope>
    <source>
        <strain evidence="5 6">JEL517</strain>
    </source>
</reference>
<feature type="region of interest" description="Disordered" evidence="4">
    <location>
        <begin position="261"/>
        <end position="313"/>
    </location>
</feature>
<dbReference type="InterPro" id="IPR002110">
    <property type="entry name" value="Ankyrin_rpt"/>
</dbReference>
<name>A0A507BW85_9FUNG</name>
<evidence type="ECO:0000256" key="1">
    <source>
        <dbReference type="ARBA" id="ARBA00022737"/>
    </source>
</evidence>
<evidence type="ECO:0000256" key="2">
    <source>
        <dbReference type="ARBA" id="ARBA00023043"/>
    </source>
</evidence>
<organism evidence="5 6">
    <name type="scientific">Synchytrium microbalum</name>
    <dbReference type="NCBI Taxonomy" id="1806994"/>
    <lineage>
        <taxon>Eukaryota</taxon>
        <taxon>Fungi</taxon>
        <taxon>Fungi incertae sedis</taxon>
        <taxon>Chytridiomycota</taxon>
        <taxon>Chytridiomycota incertae sedis</taxon>
        <taxon>Chytridiomycetes</taxon>
        <taxon>Synchytriales</taxon>
        <taxon>Synchytriaceae</taxon>
        <taxon>Synchytrium</taxon>
    </lineage>
</organism>
<dbReference type="EMBL" id="QEAO01000023">
    <property type="protein sequence ID" value="TPX33107.1"/>
    <property type="molecule type" value="Genomic_DNA"/>
</dbReference>
<dbReference type="STRING" id="1806994.A0A507BW85"/>
<dbReference type="AlphaFoldDB" id="A0A507BW85"/>
<feature type="compositionally biased region" description="Low complexity" evidence="4">
    <location>
        <begin position="301"/>
        <end position="313"/>
    </location>
</feature>
<feature type="region of interest" description="Disordered" evidence="4">
    <location>
        <begin position="186"/>
        <end position="242"/>
    </location>
</feature>
<keyword evidence="2 3" id="KW-0040">ANK repeat</keyword>
<dbReference type="SUPFAM" id="SSF48403">
    <property type="entry name" value="Ankyrin repeat"/>
    <property type="match status" value="1"/>
</dbReference>
<feature type="compositionally biased region" description="Basic and acidic residues" evidence="4">
    <location>
        <begin position="342"/>
        <end position="352"/>
    </location>
</feature>
<evidence type="ECO:0000313" key="5">
    <source>
        <dbReference type="EMBL" id="TPX33107.1"/>
    </source>
</evidence>
<gene>
    <name evidence="5" type="ORF">SmJEL517_g03912</name>
</gene>
<dbReference type="RefSeq" id="XP_031024179.1">
    <property type="nucleotide sequence ID" value="XM_031169840.1"/>
</dbReference>
<dbReference type="SMART" id="SM00248">
    <property type="entry name" value="ANK"/>
    <property type="match status" value="3"/>
</dbReference>
<comment type="caution">
    <text evidence="5">The sequence shown here is derived from an EMBL/GenBank/DDBJ whole genome shotgun (WGS) entry which is preliminary data.</text>
</comment>
<feature type="compositionally biased region" description="Basic residues" evidence="4">
    <location>
        <begin position="191"/>
        <end position="209"/>
    </location>
</feature>
<dbReference type="PROSITE" id="PS50088">
    <property type="entry name" value="ANK_REPEAT"/>
    <property type="match status" value="2"/>
</dbReference>
<feature type="repeat" description="ANK" evidence="3">
    <location>
        <begin position="125"/>
        <end position="157"/>
    </location>
</feature>
<dbReference type="Pfam" id="PF12796">
    <property type="entry name" value="Ank_2"/>
    <property type="match status" value="1"/>
</dbReference>
<dbReference type="PROSITE" id="PS50297">
    <property type="entry name" value="ANK_REP_REGION"/>
    <property type="match status" value="2"/>
</dbReference>
<dbReference type="PANTHER" id="PTHR24123:SF141">
    <property type="entry name" value="ANKYRIN 2, ISOFORM U"/>
    <property type="match status" value="1"/>
</dbReference>
<feature type="region of interest" description="Disordered" evidence="4">
    <location>
        <begin position="342"/>
        <end position="396"/>
    </location>
</feature>
<protein>
    <submittedName>
        <fullName evidence="5">Uncharacterized protein</fullName>
    </submittedName>
</protein>
<evidence type="ECO:0000256" key="3">
    <source>
        <dbReference type="PROSITE-ProRule" id="PRU00023"/>
    </source>
</evidence>
<accession>A0A507BW85</accession>
<keyword evidence="1" id="KW-0677">Repeat</keyword>
<evidence type="ECO:0000256" key="4">
    <source>
        <dbReference type="SAM" id="MobiDB-lite"/>
    </source>
</evidence>
<dbReference type="InterPro" id="IPR051165">
    <property type="entry name" value="Multifunctional_ANK_Repeat"/>
</dbReference>
<dbReference type="InterPro" id="IPR036770">
    <property type="entry name" value="Ankyrin_rpt-contain_sf"/>
</dbReference>
<keyword evidence="6" id="KW-1185">Reference proteome</keyword>
<evidence type="ECO:0000313" key="6">
    <source>
        <dbReference type="Proteomes" id="UP000319731"/>
    </source>
</evidence>
<proteinExistence type="predicted"/>
<feature type="compositionally biased region" description="Low complexity" evidence="4">
    <location>
        <begin position="353"/>
        <end position="368"/>
    </location>
</feature>
<dbReference type="OrthoDB" id="2155436at2759"/>
<feature type="compositionally biased region" description="Low complexity" evidence="4">
    <location>
        <begin position="375"/>
        <end position="385"/>
    </location>
</feature>
<dbReference type="GeneID" id="42005137"/>
<dbReference type="PANTHER" id="PTHR24123">
    <property type="entry name" value="ANKYRIN REPEAT-CONTAINING"/>
    <property type="match status" value="1"/>
</dbReference>